<feature type="chain" id="PRO_5018698711" evidence="2">
    <location>
        <begin position="26"/>
        <end position="191"/>
    </location>
</feature>
<organism evidence="3 4">
    <name type="scientific">Oceaniradius stylonematis</name>
    <dbReference type="NCBI Taxonomy" id="2184161"/>
    <lineage>
        <taxon>Bacteria</taxon>
        <taxon>Pseudomonadati</taxon>
        <taxon>Pseudomonadota</taxon>
        <taxon>Alphaproteobacteria</taxon>
        <taxon>Hyphomicrobiales</taxon>
        <taxon>Ahrensiaceae</taxon>
        <taxon>Oceaniradius</taxon>
    </lineage>
</organism>
<reference evidence="3 4" key="1">
    <citation type="journal article" date="2018" name="Int. J. Syst. Bacteriol.">
        <title>Oceaniradius stylonemae gen. nov., sp. nov., isolated from a red alga, Stylonema cornu-cervi.</title>
        <authorList>
            <person name="Jeong S."/>
        </authorList>
    </citation>
    <scope>NUCLEOTIDE SEQUENCE [LARGE SCALE GENOMIC DNA]</scope>
    <source>
        <strain evidence="3 4">StC1</strain>
    </source>
</reference>
<dbReference type="Pfam" id="PF10973">
    <property type="entry name" value="DUF2799"/>
    <property type="match status" value="1"/>
</dbReference>
<accession>A0A3A8AKE4</accession>
<comment type="caution">
    <text evidence="3">The sequence shown here is derived from an EMBL/GenBank/DDBJ whole genome shotgun (WGS) entry which is preliminary data.</text>
</comment>
<dbReference type="PROSITE" id="PS51257">
    <property type="entry name" value="PROKAR_LIPOPROTEIN"/>
    <property type="match status" value="1"/>
</dbReference>
<dbReference type="InterPro" id="IPR021242">
    <property type="entry name" value="DUF2799"/>
</dbReference>
<keyword evidence="1" id="KW-0175">Coiled coil</keyword>
<keyword evidence="2" id="KW-0732">Signal</keyword>
<dbReference type="EMBL" id="QFWV02000007">
    <property type="protein sequence ID" value="RKF06201.1"/>
    <property type="molecule type" value="Genomic_DNA"/>
</dbReference>
<name>A0A3A8AKE4_9HYPH</name>
<dbReference type="OrthoDB" id="5917215at2"/>
<proteinExistence type="predicted"/>
<sequence length="191" mass="21034">MGFQMRYLVAAGVLGAAMMALSSCATLSEEQCQVVDWQQLGESDGTRGFPVTYVGQHQEACTKHGISVDAASWQTGWERGIRTYCTPANGLNVGRTGGINRNACPADMALAFNEAYTVGRRVHDARSERDSAQQEIDRLIRELSAATAEEDRRRIQLEIELERNRLSSAQGDVFSAERAADLYQFRAAQAQ</sequence>
<protein>
    <submittedName>
        <fullName evidence="3">DUF2799 domain-containing protein</fullName>
    </submittedName>
</protein>
<feature type="signal peptide" evidence="2">
    <location>
        <begin position="1"/>
        <end position="25"/>
    </location>
</feature>
<feature type="coiled-coil region" evidence="1">
    <location>
        <begin position="122"/>
        <end position="165"/>
    </location>
</feature>
<evidence type="ECO:0000256" key="2">
    <source>
        <dbReference type="SAM" id="SignalP"/>
    </source>
</evidence>
<gene>
    <name evidence="3" type="ORF">DEM25_011140</name>
</gene>
<evidence type="ECO:0000313" key="4">
    <source>
        <dbReference type="Proteomes" id="UP000246132"/>
    </source>
</evidence>
<dbReference type="AlphaFoldDB" id="A0A3A8AKE4"/>
<evidence type="ECO:0000256" key="1">
    <source>
        <dbReference type="SAM" id="Coils"/>
    </source>
</evidence>
<dbReference type="Proteomes" id="UP000246132">
    <property type="component" value="Unassembled WGS sequence"/>
</dbReference>
<evidence type="ECO:0000313" key="3">
    <source>
        <dbReference type="EMBL" id="RKF06201.1"/>
    </source>
</evidence>
<keyword evidence="4" id="KW-1185">Reference proteome</keyword>